<dbReference type="CDD" id="cd07377">
    <property type="entry name" value="WHTH_GntR"/>
    <property type="match status" value="1"/>
</dbReference>
<dbReference type="RefSeq" id="WP_195169401.1">
    <property type="nucleotide sequence ID" value="NZ_CP062983.1"/>
</dbReference>
<dbReference type="Gene3D" id="1.10.10.10">
    <property type="entry name" value="Winged helix-like DNA-binding domain superfamily/Winged helix DNA-binding domain"/>
    <property type="match status" value="1"/>
</dbReference>
<dbReference type="Gene3D" id="1.20.120.530">
    <property type="entry name" value="GntR ligand-binding domain-like"/>
    <property type="match status" value="1"/>
</dbReference>
<sequence length="259" mass="29359">MTNTPNSFKSVKRGGIVDDIIEIIKQALITDELKPGQRLPSEMELMEQFGVSRNSLREAIKMLDALGVVDVRRGDGTYIASESSSRNLRPLIFAMLLKTNATKDLVELRTLTEVGYCQLAGSNGTEEDFKMIESAATAWEAEALKEERDYDLLIQLDLQFHQSIIRATHNELVILLADTVEEMFFHTVRDAHTQDEVIRFGVEGHRKIAEVLKTRDSDRIRDVVTYSLKYWRDQFLKKKNTSLNIPGNGADGDRSPELD</sequence>
<evidence type="ECO:0000256" key="2">
    <source>
        <dbReference type="ARBA" id="ARBA00023125"/>
    </source>
</evidence>
<dbReference type="PANTHER" id="PTHR43537">
    <property type="entry name" value="TRANSCRIPTIONAL REGULATOR, GNTR FAMILY"/>
    <property type="match status" value="1"/>
</dbReference>
<dbReference type="GO" id="GO:0003677">
    <property type="term" value="F:DNA binding"/>
    <property type="evidence" value="ECO:0007669"/>
    <property type="project" value="UniProtKB-KW"/>
</dbReference>
<dbReference type="GO" id="GO:0003700">
    <property type="term" value="F:DNA-binding transcription factor activity"/>
    <property type="evidence" value="ECO:0007669"/>
    <property type="project" value="InterPro"/>
</dbReference>
<dbReference type="PANTHER" id="PTHR43537:SF5">
    <property type="entry name" value="UXU OPERON TRANSCRIPTIONAL REGULATOR"/>
    <property type="match status" value="1"/>
</dbReference>
<proteinExistence type="predicted"/>
<dbReference type="SUPFAM" id="SSF48008">
    <property type="entry name" value="GntR ligand-binding domain-like"/>
    <property type="match status" value="1"/>
</dbReference>
<dbReference type="SMART" id="SM00895">
    <property type="entry name" value="FCD"/>
    <property type="match status" value="1"/>
</dbReference>
<dbReference type="InterPro" id="IPR008920">
    <property type="entry name" value="TF_FadR/GntR_C"/>
</dbReference>
<reference evidence="5 6" key="1">
    <citation type="submission" date="2020-02" db="EMBL/GenBank/DDBJ databases">
        <authorList>
            <person name="Zheng R.K."/>
            <person name="Sun C.M."/>
        </authorList>
    </citation>
    <scope>NUCLEOTIDE SEQUENCE [LARGE SCALE GENOMIC DNA]</scope>
    <source>
        <strain evidence="6">rifampicinis</strain>
    </source>
</reference>
<dbReference type="InterPro" id="IPR036390">
    <property type="entry name" value="WH_DNA-bd_sf"/>
</dbReference>
<evidence type="ECO:0000256" key="3">
    <source>
        <dbReference type="ARBA" id="ARBA00023163"/>
    </source>
</evidence>
<name>A0A7S8IDZ6_9CHLR</name>
<dbReference type="Pfam" id="PF07729">
    <property type="entry name" value="FCD"/>
    <property type="match status" value="1"/>
</dbReference>
<dbReference type="SMART" id="SM00345">
    <property type="entry name" value="HTH_GNTR"/>
    <property type="match status" value="1"/>
</dbReference>
<dbReference type="EMBL" id="CP062983">
    <property type="protein sequence ID" value="QPC81328.1"/>
    <property type="molecule type" value="Genomic_DNA"/>
</dbReference>
<keyword evidence="1" id="KW-0805">Transcription regulation</keyword>
<feature type="domain" description="HTH gntR-type" evidence="4">
    <location>
        <begin position="14"/>
        <end position="82"/>
    </location>
</feature>
<evidence type="ECO:0000313" key="5">
    <source>
        <dbReference type="EMBL" id="QPC81328.1"/>
    </source>
</evidence>
<dbReference type="Proteomes" id="UP000594468">
    <property type="component" value="Chromosome"/>
</dbReference>
<dbReference type="InterPro" id="IPR000524">
    <property type="entry name" value="Tscrpt_reg_HTH_GntR"/>
</dbReference>
<evidence type="ECO:0000256" key="1">
    <source>
        <dbReference type="ARBA" id="ARBA00023015"/>
    </source>
</evidence>
<keyword evidence="6" id="KW-1185">Reference proteome</keyword>
<keyword evidence="2" id="KW-0238">DNA-binding</keyword>
<dbReference type="PRINTS" id="PR00035">
    <property type="entry name" value="HTHGNTR"/>
</dbReference>
<protein>
    <submittedName>
        <fullName evidence="5">FadR family transcriptional regulator</fullName>
    </submittedName>
</protein>
<dbReference type="SUPFAM" id="SSF46785">
    <property type="entry name" value="Winged helix' DNA-binding domain"/>
    <property type="match status" value="1"/>
</dbReference>
<accession>A0A7S8IDZ6</accession>
<dbReference type="InterPro" id="IPR036388">
    <property type="entry name" value="WH-like_DNA-bd_sf"/>
</dbReference>
<dbReference type="Pfam" id="PF00392">
    <property type="entry name" value="GntR"/>
    <property type="match status" value="1"/>
</dbReference>
<evidence type="ECO:0000313" key="6">
    <source>
        <dbReference type="Proteomes" id="UP000594468"/>
    </source>
</evidence>
<organism evidence="5 6">
    <name type="scientific">Phototrophicus methaneseepsis</name>
    <dbReference type="NCBI Taxonomy" id="2710758"/>
    <lineage>
        <taxon>Bacteria</taxon>
        <taxon>Bacillati</taxon>
        <taxon>Chloroflexota</taxon>
        <taxon>Candidatus Thermofontia</taxon>
        <taxon>Phototrophicales</taxon>
        <taxon>Phototrophicaceae</taxon>
        <taxon>Phototrophicus</taxon>
    </lineage>
</organism>
<dbReference type="KEGG" id="pmet:G4Y79_16700"/>
<dbReference type="InterPro" id="IPR011711">
    <property type="entry name" value="GntR_C"/>
</dbReference>
<dbReference type="AlphaFoldDB" id="A0A7S8IDZ6"/>
<dbReference type="PROSITE" id="PS50949">
    <property type="entry name" value="HTH_GNTR"/>
    <property type="match status" value="1"/>
</dbReference>
<gene>
    <name evidence="5" type="ORF">G4Y79_16700</name>
</gene>
<evidence type="ECO:0000259" key="4">
    <source>
        <dbReference type="PROSITE" id="PS50949"/>
    </source>
</evidence>
<keyword evidence="3" id="KW-0804">Transcription</keyword>